<evidence type="ECO:0008006" key="4">
    <source>
        <dbReference type="Google" id="ProtNLM"/>
    </source>
</evidence>
<comment type="caution">
    <text evidence="2">The sequence shown here is derived from an EMBL/GenBank/DDBJ whole genome shotgun (WGS) entry which is preliminary data.</text>
</comment>
<dbReference type="EMBL" id="JAVHNR010000001">
    <property type="protein sequence ID" value="KAK6356056.1"/>
    <property type="molecule type" value="Genomic_DNA"/>
</dbReference>
<dbReference type="AlphaFoldDB" id="A0AAN8RRM4"/>
<evidence type="ECO:0000313" key="3">
    <source>
        <dbReference type="Proteomes" id="UP001313282"/>
    </source>
</evidence>
<keyword evidence="3" id="KW-1185">Reference proteome</keyword>
<accession>A0AAN8RRM4</accession>
<organism evidence="2 3">
    <name type="scientific">Orbilia javanica</name>
    <dbReference type="NCBI Taxonomy" id="47235"/>
    <lineage>
        <taxon>Eukaryota</taxon>
        <taxon>Fungi</taxon>
        <taxon>Dikarya</taxon>
        <taxon>Ascomycota</taxon>
        <taxon>Pezizomycotina</taxon>
        <taxon>Orbiliomycetes</taxon>
        <taxon>Orbiliales</taxon>
        <taxon>Orbiliaceae</taxon>
        <taxon>Orbilia</taxon>
    </lineage>
</organism>
<dbReference type="Proteomes" id="UP001313282">
    <property type="component" value="Unassembled WGS sequence"/>
</dbReference>
<name>A0AAN8RRM4_9PEZI</name>
<proteinExistence type="predicted"/>
<reference evidence="2 3" key="1">
    <citation type="submission" date="2019-10" db="EMBL/GenBank/DDBJ databases">
        <authorList>
            <person name="Palmer J.M."/>
        </authorList>
    </citation>
    <scope>NUCLEOTIDE SEQUENCE [LARGE SCALE GENOMIC DNA]</scope>
    <source>
        <strain evidence="2 3">TWF718</strain>
    </source>
</reference>
<feature type="region of interest" description="Disordered" evidence="1">
    <location>
        <begin position="394"/>
        <end position="417"/>
    </location>
</feature>
<evidence type="ECO:0000256" key="1">
    <source>
        <dbReference type="SAM" id="MobiDB-lite"/>
    </source>
</evidence>
<sequence length="417" mass="48239">MSPILRLPSELKFELLSSLDSTSDLDSICNTCRDFRNFRTSRHWNAIENSVFKNETTQKLSSELIAISKLRDYKKPHIISAKLGELNGLQTSSPGRCGDLSELIELRRVIRWFAKRFFVHHLALRKDKVPPSASEISRIEHAFGVIWTWMEASYDFTKRKDDIVETICWAIGDDDRYFEYALIAGDLLAVYTFLRGELEHIGVLIAAKQSEGYLEYLGALSTCLDQYLRTGIPNILLMEKGLDEVKEILEAPIEDQLAICNPFFGHLDYTLTDPYAFDVGDDEDVINHFVSIVRQLRGCSSYKDFVSRPLWNGTAYGIYNIQREPWDQEGEFDHMATFWDDERLVRWGYYPSLDYSQPFKKSTYSNLTDKILRAHACGCKDGWGCQYQARNRTEDDDDFSSEEPNSRQPWGWPRAYI</sequence>
<gene>
    <name evidence="2" type="ORF">TWF718_000430</name>
</gene>
<evidence type="ECO:0000313" key="2">
    <source>
        <dbReference type="EMBL" id="KAK6356056.1"/>
    </source>
</evidence>
<protein>
    <recommendedName>
        <fullName evidence="4">F-box domain-containing protein</fullName>
    </recommendedName>
</protein>